<organism evidence="2 3">
    <name type="scientific">Larkinella arboricola</name>
    <dbReference type="NCBI Taxonomy" id="643671"/>
    <lineage>
        <taxon>Bacteria</taxon>
        <taxon>Pseudomonadati</taxon>
        <taxon>Bacteroidota</taxon>
        <taxon>Cytophagia</taxon>
        <taxon>Cytophagales</taxon>
        <taxon>Spirosomataceae</taxon>
        <taxon>Larkinella</taxon>
    </lineage>
</organism>
<dbReference type="PANTHER" id="PTHR43482:SF1">
    <property type="entry name" value="PROTEIN AST1-RELATED"/>
    <property type="match status" value="1"/>
</dbReference>
<dbReference type="RefSeq" id="WP_111627904.1">
    <property type="nucleotide sequence ID" value="NZ_QLMC01000002.1"/>
</dbReference>
<dbReference type="PANTHER" id="PTHR43482">
    <property type="entry name" value="PROTEIN AST1-RELATED"/>
    <property type="match status" value="1"/>
</dbReference>
<dbReference type="Gene3D" id="3.40.50.720">
    <property type="entry name" value="NAD(P)-binding Rossmann-like Domain"/>
    <property type="match status" value="1"/>
</dbReference>
<dbReference type="InterPro" id="IPR020843">
    <property type="entry name" value="ER"/>
</dbReference>
<accession>A0A327X4Y0</accession>
<dbReference type="InterPro" id="IPR052585">
    <property type="entry name" value="Lipid_raft_assoc_Zn_ADH"/>
</dbReference>
<gene>
    <name evidence="2" type="ORF">LX87_01831</name>
</gene>
<dbReference type="CDD" id="cd05289">
    <property type="entry name" value="MDR_like_2"/>
    <property type="match status" value="1"/>
</dbReference>
<evidence type="ECO:0000313" key="3">
    <source>
        <dbReference type="Proteomes" id="UP000248790"/>
    </source>
</evidence>
<dbReference type="InterPro" id="IPR011032">
    <property type="entry name" value="GroES-like_sf"/>
</dbReference>
<name>A0A327X4Y0_LARAB</name>
<dbReference type="SMART" id="SM00829">
    <property type="entry name" value="PKS_ER"/>
    <property type="match status" value="1"/>
</dbReference>
<feature type="domain" description="Enoyl reductase (ER)" evidence="1">
    <location>
        <begin position="10"/>
        <end position="310"/>
    </location>
</feature>
<dbReference type="InterPro" id="IPR036291">
    <property type="entry name" value="NAD(P)-bd_dom_sf"/>
</dbReference>
<sequence length="316" mass="32781">MKAIVLTNFGAAENLAFREVTTPTPAADEVLIRLQASAVNKLDLLKASGAMQAVFPIALPWIPGIDFAGVIEAVGPQVQGFSIGDEVYGASLPGGANAGYIAISPQVIALKPRSLTFVEAASVPVAAQTAWQVLVNDAHLKSGQTVLIHGGAGAVGAYAVQFAHQAGAKVIVAAASADKDYVSGLGADGFIDYHTTSFESVVDPVDVVIDLVGGDVLQRSYSLIKAGGYLVSTTQPVSADLAAKFAIQATFAQLQPSQQSLARIATLIEEGKLSVNVGEVFPLAQTAEGWNALLAKPNKPGHKKNGRIVLEHPETH</sequence>
<evidence type="ECO:0000313" key="2">
    <source>
        <dbReference type="EMBL" id="RAK00133.1"/>
    </source>
</evidence>
<dbReference type="Pfam" id="PF13602">
    <property type="entry name" value="ADH_zinc_N_2"/>
    <property type="match status" value="1"/>
</dbReference>
<protein>
    <submittedName>
        <fullName evidence="2">NADPH:quinone reductase-like Zn-dependent oxidoreductase</fullName>
    </submittedName>
</protein>
<dbReference type="SUPFAM" id="SSF51735">
    <property type="entry name" value="NAD(P)-binding Rossmann-fold domains"/>
    <property type="match status" value="1"/>
</dbReference>
<dbReference type="EMBL" id="QLMC01000002">
    <property type="protein sequence ID" value="RAK00133.1"/>
    <property type="molecule type" value="Genomic_DNA"/>
</dbReference>
<dbReference type="AlphaFoldDB" id="A0A327X4Y0"/>
<dbReference type="GO" id="GO:0016491">
    <property type="term" value="F:oxidoreductase activity"/>
    <property type="evidence" value="ECO:0007669"/>
    <property type="project" value="InterPro"/>
</dbReference>
<dbReference type="Proteomes" id="UP000248790">
    <property type="component" value="Unassembled WGS sequence"/>
</dbReference>
<comment type="caution">
    <text evidence="2">The sequence shown here is derived from an EMBL/GenBank/DDBJ whole genome shotgun (WGS) entry which is preliminary data.</text>
</comment>
<keyword evidence="3" id="KW-1185">Reference proteome</keyword>
<proteinExistence type="predicted"/>
<reference evidence="2 3" key="1">
    <citation type="submission" date="2018-06" db="EMBL/GenBank/DDBJ databases">
        <title>Genomic Encyclopedia of Archaeal and Bacterial Type Strains, Phase II (KMG-II): from individual species to whole genera.</title>
        <authorList>
            <person name="Goeker M."/>
        </authorList>
    </citation>
    <scope>NUCLEOTIDE SEQUENCE [LARGE SCALE GENOMIC DNA]</scope>
    <source>
        <strain evidence="2 3">DSM 21851</strain>
    </source>
</reference>
<dbReference type="SUPFAM" id="SSF50129">
    <property type="entry name" value="GroES-like"/>
    <property type="match status" value="1"/>
</dbReference>
<dbReference type="Gene3D" id="3.90.180.10">
    <property type="entry name" value="Medium-chain alcohol dehydrogenases, catalytic domain"/>
    <property type="match status" value="1"/>
</dbReference>
<evidence type="ECO:0000259" key="1">
    <source>
        <dbReference type="SMART" id="SM00829"/>
    </source>
</evidence>
<dbReference type="InterPro" id="IPR013154">
    <property type="entry name" value="ADH-like_N"/>
</dbReference>
<dbReference type="OrthoDB" id="9787435at2"/>
<dbReference type="Pfam" id="PF08240">
    <property type="entry name" value="ADH_N"/>
    <property type="match status" value="1"/>
</dbReference>